<protein>
    <recommendedName>
        <fullName evidence="3">DUF4259 domain-containing protein</fullName>
    </recommendedName>
</protein>
<evidence type="ECO:0000313" key="2">
    <source>
        <dbReference type="Proteomes" id="UP000095512"/>
    </source>
</evidence>
<dbReference type="RefSeq" id="WP_027641808.1">
    <property type="nucleotide sequence ID" value="NZ_CZAB01000030.1"/>
</dbReference>
<organism evidence="1 2">
    <name type="scientific">Enterocloster clostridioformis</name>
    <dbReference type="NCBI Taxonomy" id="1531"/>
    <lineage>
        <taxon>Bacteria</taxon>
        <taxon>Bacillati</taxon>
        <taxon>Bacillota</taxon>
        <taxon>Clostridia</taxon>
        <taxon>Lachnospirales</taxon>
        <taxon>Lachnospiraceae</taxon>
        <taxon>Enterocloster</taxon>
    </lineage>
</organism>
<reference evidence="1 2" key="1">
    <citation type="submission" date="2015-09" db="EMBL/GenBank/DDBJ databases">
        <authorList>
            <consortium name="Pathogen Informatics"/>
        </authorList>
    </citation>
    <scope>NUCLEOTIDE SEQUENCE [LARGE SCALE GENOMIC DNA]</scope>
    <source>
        <strain evidence="1 2">2789STDY5834865</strain>
    </source>
</reference>
<proteinExistence type="predicted"/>
<dbReference type="EMBL" id="CZAB01000030">
    <property type="protein sequence ID" value="CUP34238.1"/>
    <property type="molecule type" value="Genomic_DNA"/>
</dbReference>
<dbReference type="AlphaFoldDB" id="A0A174MJ00"/>
<evidence type="ECO:0000313" key="1">
    <source>
        <dbReference type="EMBL" id="CUP34238.1"/>
    </source>
</evidence>
<accession>A0A174MJ00</accession>
<gene>
    <name evidence="1" type="ORF">ERS852480_03128</name>
</gene>
<evidence type="ECO:0008006" key="3">
    <source>
        <dbReference type="Google" id="ProtNLM"/>
    </source>
</evidence>
<dbReference type="Proteomes" id="UP000095512">
    <property type="component" value="Unassembled WGS sequence"/>
</dbReference>
<sequence>MGCWGITAFESDAGLDAVCCIRRSLPKDGKLELDAVIQRLQQDSWNRPADVSEGISHTSPMALAEMMFQLMDHDLSRLDYPDEGVGKDKKFGILTSFQASKDALQWLRDYLSGTLQSAVENARQKGDWGGWFQKKDWERWKEHMASLVEHLDNLLALPGDTMDLLTVQQPENGQIMG</sequence>
<name>A0A174MJ00_9FIRM</name>